<dbReference type="Pfam" id="PF08352">
    <property type="entry name" value="oligo_HPY"/>
    <property type="match status" value="1"/>
</dbReference>
<keyword evidence="3" id="KW-0547">Nucleotide-binding</keyword>
<sequence length="283" mass="31807">MDNLPLLQASRLTKHYYKRSFWFQKKKIATTPLNNVSFSIPRHKILGLIGESGSGKTTLALGLAGLVPLTSGHLSLNDKAIPLHNKQGRQYLSSQVRMVFQNPRFSLNPRKTIFATLEHALLYHRLVPKAEVGATIEKALSWVGISTDYLYAYPHQLSGGQLQRISIARALLGAPQLIICDEIVSALDLSMQAQILNMLTSLQQQAQLTYLFISHDLAVVRSFCSELIIMYKGQIVEMGPTEKIFCQPEHPYTQMLLNSQLPEFPEDRRDLPIAPPADEPFTR</sequence>
<dbReference type="PANTHER" id="PTHR43776">
    <property type="entry name" value="TRANSPORT ATP-BINDING PROTEIN"/>
    <property type="match status" value="1"/>
</dbReference>
<evidence type="ECO:0000256" key="3">
    <source>
        <dbReference type="ARBA" id="ARBA00022741"/>
    </source>
</evidence>
<dbReference type="Pfam" id="PF00005">
    <property type="entry name" value="ABC_tran"/>
    <property type="match status" value="1"/>
</dbReference>
<comment type="similarity">
    <text evidence="1">Belongs to the ABC transporter superfamily.</text>
</comment>
<dbReference type="InterPro" id="IPR027417">
    <property type="entry name" value="P-loop_NTPase"/>
</dbReference>
<dbReference type="InterPro" id="IPR050319">
    <property type="entry name" value="ABC_transp_ATP-bind"/>
</dbReference>
<keyword evidence="2" id="KW-0813">Transport</keyword>
<dbReference type="InterPro" id="IPR003593">
    <property type="entry name" value="AAA+_ATPase"/>
</dbReference>
<protein>
    <submittedName>
        <fullName evidence="6">ABC transporter ATP-binding protein</fullName>
    </submittedName>
</protein>
<evidence type="ECO:0000313" key="7">
    <source>
        <dbReference type="Proteomes" id="UP000825134"/>
    </source>
</evidence>
<keyword evidence="4 6" id="KW-0067">ATP-binding</keyword>
<gene>
    <name evidence="6" type="ORF">INQ84_01520</name>
</gene>
<dbReference type="GO" id="GO:0055085">
    <property type="term" value="P:transmembrane transport"/>
    <property type="evidence" value="ECO:0007669"/>
    <property type="project" value="UniProtKB-ARBA"/>
</dbReference>
<evidence type="ECO:0000256" key="4">
    <source>
        <dbReference type="ARBA" id="ARBA00022840"/>
    </source>
</evidence>
<dbReference type="InterPro" id="IPR013563">
    <property type="entry name" value="Oligopep_ABC_C"/>
</dbReference>
<accession>A0AAQ0J6I9</accession>
<evidence type="ECO:0000256" key="1">
    <source>
        <dbReference type="ARBA" id="ARBA00005417"/>
    </source>
</evidence>
<evidence type="ECO:0000313" key="6">
    <source>
        <dbReference type="EMBL" id="QYC74664.1"/>
    </source>
</evidence>
<dbReference type="CDD" id="cd03257">
    <property type="entry name" value="ABC_NikE_OppD_transporters"/>
    <property type="match status" value="1"/>
</dbReference>
<dbReference type="Gene3D" id="3.40.50.300">
    <property type="entry name" value="P-loop containing nucleotide triphosphate hydrolases"/>
    <property type="match status" value="1"/>
</dbReference>
<organism evidence="6 7">
    <name type="scientific">Chlamydia suis</name>
    <dbReference type="NCBI Taxonomy" id="83559"/>
    <lineage>
        <taxon>Bacteria</taxon>
        <taxon>Pseudomonadati</taxon>
        <taxon>Chlamydiota</taxon>
        <taxon>Chlamydiia</taxon>
        <taxon>Chlamydiales</taxon>
        <taxon>Chlamydiaceae</taxon>
        <taxon>Chlamydia/Chlamydophila group</taxon>
        <taxon>Chlamydia</taxon>
    </lineage>
</organism>
<proteinExistence type="inferred from homology"/>
<dbReference type="PROSITE" id="PS00211">
    <property type="entry name" value="ABC_TRANSPORTER_1"/>
    <property type="match status" value="1"/>
</dbReference>
<dbReference type="Proteomes" id="UP000825134">
    <property type="component" value="Chromosome"/>
</dbReference>
<dbReference type="AlphaFoldDB" id="A0AAQ0J6I9"/>
<dbReference type="EMBL" id="CP063185">
    <property type="protein sequence ID" value="QYC74664.1"/>
    <property type="molecule type" value="Genomic_DNA"/>
</dbReference>
<dbReference type="InterPro" id="IPR017871">
    <property type="entry name" value="ABC_transporter-like_CS"/>
</dbReference>
<dbReference type="GO" id="GO:0016887">
    <property type="term" value="F:ATP hydrolysis activity"/>
    <property type="evidence" value="ECO:0007669"/>
    <property type="project" value="InterPro"/>
</dbReference>
<dbReference type="GO" id="GO:0005524">
    <property type="term" value="F:ATP binding"/>
    <property type="evidence" value="ECO:0007669"/>
    <property type="project" value="UniProtKB-KW"/>
</dbReference>
<feature type="domain" description="ABC transporter" evidence="5">
    <location>
        <begin position="7"/>
        <end position="257"/>
    </location>
</feature>
<dbReference type="RefSeq" id="WP_080122573.1">
    <property type="nucleotide sequence ID" value="NZ_CP063062.1"/>
</dbReference>
<dbReference type="GO" id="GO:0015833">
    <property type="term" value="P:peptide transport"/>
    <property type="evidence" value="ECO:0007669"/>
    <property type="project" value="InterPro"/>
</dbReference>
<dbReference type="PANTHER" id="PTHR43776:SF7">
    <property type="entry name" value="D,D-DIPEPTIDE TRANSPORT ATP-BINDING PROTEIN DDPF-RELATED"/>
    <property type="match status" value="1"/>
</dbReference>
<evidence type="ECO:0000259" key="5">
    <source>
        <dbReference type="PROSITE" id="PS50893"/>
    </source>
</evidence>
<dbReference type="SMART" id="SM00382">
    <property type="entry name" value="AAA"/>
    <property type="match status" value="1"/>
</dbReference>
<reference evidence="6" key="1">
    <citation type="journal article" date="2021" name="Front. Microbiol.">
        <title>Generation of Tetracycline and Rifamycin Resistant Chlamydia Suis Recombinants.</title>
        <authorList>
            <person name="Marti H."/>
            <person name="Bommana S."/>
            <person name="Read T.D."/>
            <person name="Pesch T."/>
            <person name="Prahauser B."/>
            <person name="Dean D."/>
            <person name="Borel N."/>
        </authorList>
    </citation>
    <scope>NUCLEOTIDE SEQUENCE</scope>
    <source>
        <strain evidence="6">208.1</strain>
    </source>
</reference>
<name>A0AAQ0J6I9_9CHLA</name>
<dbReference type="PROSITE" id="PS50893">
    <property type="entry name" value="ABC_TRANSPORTER_2"/>
    <property type="match status" value="1"/>
</dbReference>
<evidence type="ECO:0000256" key="2">
    <source>
        <dbReference type="ARBA" id="ARBA00022448"/>
    </source>
</evidence>
<dbReference type="InterPro" id="IPR003439">
    <property type="entry name" value="ABC_transporter-like_ATP-bd"/>
</dbReference>
<dbReference type="SUPFAM" id="SSF52540">
    <property type="entry name" value="P-loop containing nucleoside triphosphate hydrolases"/>
    <property type="match status" value="1"/>
</dbReference>